<sequence length="33" mass="3750">MTGRRLLTAKEEIEFSEGFPEVGRYPKGACTIY</sequence>
<proteinExistence type="predicted"/>
<dbReference type="EMBL" id="GBRH01161626">
    <property type="protein sequence ID" value="JAE36270.1"/>
    <property type="molecule type" value="Transcribed_RNA"/>
</dbReference>
<accession>A0A0A9HGI2</accession>
<name>A0A0A9HGI2_ARUDO</name>
<dbReference type="AlphaFoldDB" id="A0A0A9HGI2"/>
<organism evidence="1">
    <name type="scientific">Arundo donax</name>
    <name type="common">Giant reed</name>
    <name type="synonym">Donax arundinaceus</name>
    <dbReference type="NCBI Taxonomy" id="35708"/>
    <lineage>
        <taxon>Eukaryota</taxon>
        <taxon>Viridiplantae</taxon>
        <taxon>Streptophyta</taxon>
        <taxon>Embryophyta</taxon>
        <taxon>Tracheophyta</taxon>
        <taxon>Spermatophyta</taxon>
        <taxon>Magnoliopsida</taxon>
        <taxon>Liliopsida</taxon>
        <taxon>Poales</taxon>
        <taxon>Poaceae</taxon>
        <taxon>PACMAD clade</taxon>
        <taxon>Arundinoideae</taxon>
        <taxon>Arundineae</taxon>
        <taxon>Arundo</taxon>
    </lineage>
</organism>
<evidence type="ECO:0000313" key="1">
    <source>
        <dbReference type="EMBL" id="JAE36270.1"/>
    </source>
</evidence>
<protein>
    <submittedName>
        <fullName evidence="1">Sig2B</fullName>
    </submittedName>
</protein>
<reference evidence="1" key="2">
    <citation type="journal article" date="2015" name="Data Brief">
        <title>Shoot transcriptome of the giant reed, Arundo donax.</title>
        <authorList>
            <person name="Barrero R.A."/>
            <person name="Guerrero F.D."/>
            <person name="Moolhuijzen P."/>
            <person name="Goolsby J.A."/>
            <person name="Tidwell J."/>
            <person name="Bellgard S.E."/>
            <person name="Bellgard M.I."/>
        </authorList>
    </citation>
    <scope>NUCLEOTIDE SEQUENCE</scope>
    <source>
        <tissue evidence="1">Shoot tissue taken approximately 20 cm above the soil surface</tissue>
    </source>
</reference>
<reference evidence="1" key="1">
    <citation type="submission" date="2014-09" db="EMBL/GenBank/DDBJ databases">
        <authorList>
            <person name="Magalhaes I.L.F."/>
            <person name="Oliveira U."/>
            <person name="Santos F.R."/>
            <person name="Vidigal T.H.D.A."/>
            <person name="Brescovit A.D."/>
            <person name="Santos A.J."/>
        </authorList>
    </citation>
    <scope>NUCLEOTIDE SEQUENCE</scope>
    <source>
        <tissue evidence="1">Shoot tissue taken approximately 20 cm above the soil surface</tissue>
    </source>
</reference>